<dbReference type="OrthoDB" id="8413at10239"/>
<organism evidence="2 3">
    <name type="scientific">Enterococcus phage SAP6</name>
    <dbReference type="NCBI Taxonomy" id="1073766"/>
    <lineage>
        <taxon>Viruses</taxon>
        <taxon>Duplodnaviria</taxon>
        <taxon>Heunggongvirae</taxon>
        <taxon>Uroviricota</taxon>
        <taxon>Caudoviricetes</taxon>
        <taxon>Saphexavirus</taxon>
        <taxon>Saphexavirus SAP6</taxon>
    </lineage>
</organism>
<sequence>MPKKYYGEVLGKFFRNLLFVLLVAVFILCSLLLIFMIGNGIYLLFGKATLIAVVSILVTVPPIWAALYYKARENFRKDAIRVRQERFNEQHGTAFNIDIRYMLPEDIIDQASTICGIDPYDVIAKTDGMQQDALVEALLNNARFDRYFSISYSTVESESGLLDYQVWNVPISPSHSYVNSPEELLDELEKSAFYCGKNFSKNQFAEFDQDCGQGSWKSIRLDISKKSGITY</sequence>
<proteinExistence type="predicted"/>
<evidence type="ECO:0000256" key="1">
    <source>
        <dbReference type="SAM" id="Phobius"/>
    </source>
</evidence>
<dbReference type="EMBL" id="JF731128">
    <property type="protein sequence ID" value="AEM24736.1"/>
    <property type="molecule type" value="Genomic_DNA"/>
</dbReference>
<protein>
    <submittedName>
        <fullName evidence="2">ATP-dependent metalloprotease</fullName>
    </submittedName>
</protein>
<evidence type="ECO:0000313" key="2">
    <source>
        <dbReference type="EMBL" id="AEM24736.1"/>
    </source>
</evidence>
<dbReference type="KEGG" id="vg:40079890"/>
<keyword evidence="1" id="KW-1133">Transmembrane helix</keyword>
<keyword evidence="2" id="KW-0482">Metalloprotease</keyword>
<dbReference type="GO" id="GO:0006508">
    <property type="term" value="P:proteolysis"/>
    <property type="evidence" value="ECO:0007669"/>
    <property type="project" value="UniProtKB-KW"/>
</dbReference>
<feature type="transmembrane region" description="Helical" evidence="1">
    <location>
        <begin position="20"/>
        <end position="42"/>
    </location>
</feature>
<keyword evidence="3" id="KW-1185">Reference proteome</keyword>
<reference evidence="2 3" key="1">
    <citation type="journal article" date="2012" name="J. Virol.">
        <title>Complete Genome Sequence of Enterococcal Bacteriophage SAP6.</title>
        <authorList>
            <person name="Lee Y.D."/>
            <person name="Park J.H."/>
        </authorList>
    </citation>
    <scope>NUCLEOTIDE SEQUENCE [LARGE SCALE GENOMIC DNA]</scope>
</reference>
<keyword evidence="2" id="KW-0378">Hydrolase</keyword>
<name>G1C4X6_9CAUD</name>
<keyword evidence="2" id="KW-0645">Protease</keyword>
<evidence type="ECO:0000313" key="3">
    <source>
        <dbReference type="Proteomes" id="UP000000699"/>
    </source>
</evidence>
<dbReference type="Proteomes" id="UP000000699">
    <property type="component" value="Segment"/>
</dbReference>
<dbReference type="GO" id="GO:0008237">
    <property type="term" value="F:metallopeptidase activity"/>
    <property type="evidence" value="ECO:0007669"/>
    <property type="project" value="UniProtKB-KW"/>
</dbReference>
<keyword evidence="1" id="KW-0812">Transmembrane</keyword>
<dbReference type="GeneID" id="40079890"/>
<feature type="transmembrane region" description="Helical" evidence="1">
    <location>
        <begin position="48"/>
        <end position="69"/>
    </location>
</feature>
<keyword evidence="1" id="KW-0472">Membrane</keyword>
<dbReference type="RefSeq" id="YP_009604001.1">
    <property type="nucleotide sequence ID" value="NC_041960.1"/>
</dbReference>
<accession>G1C4X6</accession>